<reference evidence="1 2" key="1">
    <citation type="journal article" date="2022" name="Hortic Res">
        <title>A haplotype resolved chromosomal level avocado genome allows analysis of novel avocado genes.</title>
        <authorList>
            <person name="Nath O."/>
            <person name="Fletcher S.J."/>
            <person name="Hayward A."/>
            <person name="Shaw L.M."/>
            <person name="Masouleh A.K."/>
            <person name="Furtado A."/>
            <person name="Henry R.J."/>
            <person name="Mitter N."/>
        </authorList>
    </citation>
    <scope>NUCLEOTIDE SEQUENCE [LARGE SCALE GENOMIC DNA]</scope>
    <source>
        <strain evidence="2">cv. Hass</strain>
    </source>
</reference>
<dbReference type="EMBL" id="CM056814">
    <property type="protein sequence ID" value="KAJ8626459.1"/>
    <property type="molecule type" value="Genomic_DNA"/>
</dbReference>
<evidence type="ECO:0000313" key="2">
    <source>
        <dbReference type="Proteomes" id="UP001234297"/>
    </source>
</evidence>
<keyword evidence="2" id="KW-1185">Reference proteome</keyword>
<dbReference type="Proteomes" id="UP001234297">
    <property type="component" value="Chromosome 6"/>
</dbReference>
<organism evidence="1 2">
    <name type="scientific">Persea americana</name>
    <name type="common">Avocado</name>
    <dbReference type="NCBI Taxonomy" id="3435"/>
    <lineage>
        <taxon>Eukaryota</taxon>
        <taxon>Viridiplantae</taxon>
        <taxon>Streptophyta</taxon>
        <taxon>Embryophyta</taxon>
        <taxon>Tracheophyta</taxon>
        <taxon>Spermatophyta</taxon>
        <taxon>Magnoliopsida</taxon>
        <taxon>Magnoliidae</taxon>
        <taxon>Laurales</taxon>
        <taxon>Lauraceae</taxon>
        <taxon>Persea</taxon>
    </lineage>
</organism>
<name>A0ACC2L088_PERAE</name>
<accession>A0ACC2L088</accession>
<evidence type="ECO:0000313" key="1">
    <source>
        <dbReference type="EMBL" id="KAJ8626459.1"/>
    </source>
</evidence>
<sequence>MAATMNGSVRRWLRRRSGQQQNPDDGCGFLLLRQRLWLGFLLPPTFLSLPLPLVSLALPHSSSMSLPPANLNPIIDMLLSFVIYLIKLFVVVVASCSGNSEESFSSSDCLLAVAVMVGAGACLTSTASKG</sequence>
<proteinExistence type="predicted"/>
<protein>
    <submittedName>
        <fullName evidence="1">Uncharacterized protein</fullName>
    </submittedName>
</protein>
<comment type="caution">
    <text evidence="1">The sequence shown here is derived from an EMBL/GenBank/DDBJ whole genome shotgun (WGS) entry which is preliminary data.</text>
</comment>
<gene>
    <name evidence="1" type="ORF">MRB53_019766</name>
</gene>